<evidence type="ECO:0000313" key="3">
    <source>
        <dbReference type="EMBL" id="MDL4839571.1"/>
    </source>
</evidence>
<dbReference type="NCBIfam" id="TIGR03558">
    <property type="entry name" value="oxido_grp_1"/>
    <property type="match status" value="1"/>
</dbReference>
<name>A0ABT7L4P7_9BACI</name>
<dbReference type="InterPro" id="IPR036661">
    <property type="entry name" value="Luciferase-like_sf"/>
</dbReference>
<accession>A0ABT7L4P7</accession>
<feature type="domain" description="Luciferase-like" evidence="2">
    <location>
        <begin position="1"/>
        <end position="298"/>
    </location>
</feature>
<dbReference type="EC" id="1.-.-.-" evidence="3"/>
<proteinExistence type="predicted"/>
<evidence type="ECO:0000256" key="1">
    <source>
        <dbReference type="ARBA" id="ARBA00007789"/>
    </source>
</evidence>
<evidence type="ECO:0000259" key="2">
    <source>
        <dbReference type="Pfam" id="PF00296"/>
    </source>
</evidence>
<dbReference type="InterPro" id="IPR019949">
    <property type="entry name" value="CmoO-like"/>
</dbReference>
<comment type="caution">
    <text evidence="3">The sequence shown here is derived from an EMBL/GenBank/DDBJ whole genome shotgun (WGS) entry which is preliminary data.</text>
</comment>
<dbReference type="InterPro" id="IPR050766">
    <property type="entry name" value="Bact_Lucif_Oxidored"/>
</dbReference>
<evidence type="ECO:0000313" key="4">
    <source>
        <dbReference type="Proteomes" id="UP001235343"/>
    </source>
</evidence>
<comment type="similarity">
    <text evidence="1">To bacterial alkanal monooxygenase alpha and beta chains.</text>
</comment>
<dbReference type="InterPro" id="IPR011251">
    <property type="entry name" value="Luciferase-like_dom"/>
</dbReference>
<dbReference type="CDD" id="cd00347">
    <property type="entry name" value="Flavin_utilizing_monoxygenases"/>
    <property type="match status" value="1"/>
</dbReference>
<keyword evidence="3" id="KW-0560">Oxidoreductase</keyword>
<dbReference type="Gene3D" id="3.20.20.30">
    <property type="entry name" value="Luciferase-like domain"/>
    <property type="match status" value="1"/>
</dbReference>
<gene>
    <name evidence="3" type="ORF">QQS35_03745</name>
</gene>
<dbReference type="RefSeq" id="WP_285930484.1">
    <property type="nucleotide sequence ID" value="NZ_JASTZU010000018.1"/>
</dbReference>
<protein>
    <submittedName>
        <fullName evidence="3">LLM class flavin-dependent oxidoreductase</fullName>
        <ecNumber evidence="3">1.-.-.-</ecNumber>
    </submittedName>
</protein>
<keyword evidence="4" id="KW-1185">Reference proteome</keyword>
<dbReference type="Pfam" id="PF00296">
    <property type="entry name" value="Bac_luciferase"/>
    <property type="match status" value="1"/>
</dbReference>
<dbReference type="EMBL" id="JASTZU010000018">
    <property type="protein sequence ID" value="MDL4839571.1"/>
    <property type="molecule type" value="Genomic_DNA"/>
</dbReference>
<dbReference type="GO" id="GO:0016491">
    <property type="term" value="F:oxidoreductase activity"/>
    <property type="evidence" value="ECO:0007669"/>
    <property type="project" value="UniProtKB-KW"/>
</dbReference>
<dbReference type="SUPFAM" id="SSF51679">
    <property type="entry name" value="Bacterial luciferase-like"/>
    <property type="match status" value="1"/>
</dbReference>
<sequence>MKFSVLDQAPISRGSTPKETLENSIQLAKLVETLGYTRYWVAEHHNTNGLASSAPEILIARLAAETNKIRIGSGGVLLPQYAPLKVAEMFNMLEALYPNRIDLGIGRSPGGSSTTRLALTDRLKKNLSLFPVQLEELYGFLFNDLASDHEFRTIKASPRIDTHPEMWVLGLSERGAINAANIGAGFTFGHFINPENGQKAIEKYRYKFKPSLNLEKPKVNVCVFVVCAETEKKAGELAISQDKWLLNVKNGGDTKISSSSEINKTSLSKEELDQIKENRKRAIVGTPDGVKKELEELSKKYGGVDEFLIITNIFDFKEKCNSYKLLAKVLS</sequence>
<organism evidence="3 4">
    <name type="scientific">Aquibacillus rhizosphaerae</name>
    <dbReference type="NCBI Taxonomy" id="3051431"/>
    <lineage>
        <taxon>Bacteria</taxon>
        <taxon>Bacillati</taxon>
        <taxon>Bacillota</taxon>
        <taxon>Bacilli</taxon>
        <taxon>Bacillales</taxon>
        <taxon>Bacillaceae</taxon>
        <taxon>Aquibacillus</taxon>
    </lineage>
</organism>
<dbReference type="Proteomes" id="UP001235343">
    <property type="component" value="Unassembled WGS sequence"/>
</dbReference>
<reference evidence="3 4" key="1">
    <citation type="submission" date="2023-06" db="EMBL/GenBank/DDBJ databases">
        <title>Aquibacillus rhizosphaerae LR5S19.</title>
        <authorList>
            <person name="Sun J.-Q."/>
        </authorList>
    </citation>
    <scope>NUCLEOTIDE SEQUENCE [LARGE SCALE GENOMIC DNA]</scope>
    <source>
        <strain evidence="3 4">LR5S19</strain>
    </source>
</reference>
<dbReference type="PANTHER" id="PTHR30137:SF19">
    <property type="entry name" value="LUCIFERASE-LIKE MONOOXYGENASE"/>
    <property type="match status" value="1"/>
</dbReference>
<dbReference type="PANTHER" id="PTHR30137">
    <property type="entry name" value="LUCIFERASE-LIKE MONOOXYGENASE"/>
    <property type="match status" value="1"/>
</dbReference>